<proteinExistence type="predicted"/>
<dbReference type="AlphaFoldDB" id="A0A150MMV5"/>
<organism evidence="1 2">
    <name type="scientific">Parageobacillus toebii</name>
    <dbReference type="NCBI Taxonomy" id="153151"/>
    <lineage>
        <taxon>Bacteria</taxon>
        <taxon>Bacillati</taxon>
        <taxon>Bacillota</taxon>
        <taxon>Bacilli</taxon>
        <taxon>Bacillales</taxon>
        <taxon>Anoxybacillaceae</taxon>
        <taxon>Parageobacillus</taxon>
    </lineage>
</organism>
<protein>
    <submittedName>
        <fullName evidence="1">Uncharacterized protein</fullName>
    </submittedName>
</protein>
<comment type="caution">
    <text evidence="1">The sequence shown here is derived from an EMBL/GenBank/DDBJ whole genome shotgun (WGS) entry which is preliminary data.</text>
</comment>
<evidence type="ECO:0000313" key="1">
    <source>
        <dbReference type="EMBL" id="KYD25692.1"/>
    </source>
</evidence>
<accession>A0A150MMV5</accession>
<evidence type="ECO:0000313" key="2">
    <source>
        <dbReference type="Proteomes" id="UP000075324"/>
    </source>
</evidence>
<sequence length="38" mass="4414">MRKVCYCNERAFFIGEEDAGKIRLPMKNFDFDIGTIGK</sequence>
<reference evidence="1 2" key="1">
    <citation type="submission" date="2016-01" db="EMBL/GenBank/DDBJ databases">
        <title>Draft Genome Sequences of Seven Thermophilic Sporeformers Isolated from Foods.</title>
        <authorList>
            <person name="Berendsen E.M."/>
            <person name="Wells-Bennik M.H."/>
            <person name="Krawcyk A.O."/>
            <person name="De Jong A."/>
            <person name="Holsappel S."/>
            <person name="Eijlander R.T."/>
            <person name="Kuipers O.P."/>
        </authorList>
    </citation>
    <scope>NUCLEOTIDE SEQUENCE [LARGE SCALE GENOMIC DNA]</scope>
    <source>
        <strain evidence="1 2">B4110</strain>
    </source>
</reference>
<name>A0A150MMV5_9BACL</name>
<dbReference type="EMBL" id="LQYW01000132">
    <property type="protein sequence ID" value="KYD25692.1"/>
    <property type="molecule type" value="Genomic_DNA"/>
</dbReference>
<gene>
    <name evidence="1" type="ORF">B4110_2513</name>
</gene>
<dbReference type="Proteomes" id="UP000075324">
    <property type="component" value="Unassembled WGS sequence"/>
</dbReference>